<dbReference type="InterPro" id="IPR000073">
    <property type="entry name" value="AB_hydrolase_1"/>
</dbReference>
<sequence>MEGIDHKMISVNGINMHVAEMGEGPVVLLIHGFPQLWYAWRHQIVYLAAQGYRAVAPDLRGYGDTTGVPVDDPSKFTSLHVVGDLVALIDALGADKVFVVGHDWGAMIAWSMCLFRPDKVKALVNLSIQFAPRNPRGTSVDIFRAAYGDDHYVCKFQEAGEIEAVFESLGTEKVLKKFLTHRDTSPFFFPKDKPFGAAHDDDTPVILPSWLSQEDVDYYTKKFEQTGFTGALNYYRCFGRNWELEAPWTGAKINVPVKFIVGDLDLVYNMPGIKEYIHKGGFQYFVPLLEDVVVIEGAAHFIIEEIPDKINTHIHDFLKKF</sequence>
<evidence type="ECO:0000256" key="5">
    <source>
        <dbReference type="ARBA" id="ARBA00051067"/>
    </source>
</evidence>
<dbReference type="GO" id="GO:0004301">
    <property type="term" value="F:epoxide hydrolase activity"/>
    <property type="evidence" value="ECO:0007669"/>
    <property type="project" value="UniProtKB-EC"/>
</dbReference>
<evidence type="ECO:0000256" key="3">
    <source>
        <dbReference type="ARBA" id="ARBA00022801"/>
    </source>
</evidence>
<comment type="pathway">
    <text evidence="1">Secondary metabolite biosynthesis; terpenoid biosynthesis.</text>
</comment>
<dbReference type="Pfam" id="PF00561">
    <property type="entry name" value="Abhydrolase_1"/>
    <property type="match status" value="1"/>
</dbReference>
<dbReference type="Proteomes" id="UP000243975">
    <property type="component" value="Unassembled WGS sequence"/>
</dbReference>
<dbReference type="OMA" id="QVEASHW"/>
<dbReference type="PANTHER" id="PTHR43329">
    <property type="entry name" value="EPOXIDE HYDROLASE"/>
    <property type="match status" value="1"/>
</dbReference>
<dbReference type="InterPro" id="IPR000639">
    <property type="entry name" value="Epox_hydrolase-like"/>
</dbReference>
<evidence type="ECO:0000256" key="7">
    <source>
        <dbReference type="ARBA" id="ARBA00093212"/>
    </source>
</evidence>
<keyword evidence="3 9" id="KW-0378">Hydrolase</keyword>
<feature type="domain" description="AB hydrolase-1" evidence="8">
    <location>
        <begin position="25"/>
        <end position="128"/>
    </location>
</feature>
<dbReference type="EMBL" id="LEKV01004400">
    <property type="protein sequence ID" value="KVH95075.1"/>
    <property type="molecule type" value="Genomic_DNA"/>
</dbReference>
<evidence type="ECO:0000313" key="9">
    <source>
        <dbReference type="EMBL" id="KVH95075.1"/>
    </source>
</evidence>
<comment type="similarity">
    <text evidence="4">Belongs to the AB hydrolase superfamily. Epoxide hydrolase family.</text>
</comment>
<comment type="catalytic activity">
    <reaction evidence="7">
        <text>(24S)-24,25-epoxycucurbitadienol + H2O = (24R)-24,25-dihydroxycucurbitadienol</text>
        <dbReference type="Rhea" id="RHEA:81855"/>
        <dbReference type="ChEBI" id="CHEBI:15377"/>
        <dbReference type="ChEBI" id="CHEBI:229949"/>
        <dbReference type="ChEBI" id="CHEBI:229950"/>
    </reaction>
    <physiologicalReaction direction="left-to-right" evidence="7">
        <dbReference type="Rhea" id="RHEA:81856"/>
    </physiologicalReaction>
</comment>
<comment type="caution">
    <text evidence="9">The sequence shown here is derived from an EMBL/GenBank/DDBJ whole genome shotgun (WGS) entry which is preliminary data.</text>
</comment>
<dbReference type="FunFam" id="3.40.50.1820:FF:000161">
    <property type="entry name" value="Epoxide hydrolase"/>
    <property type="match status" value="1"/>
</dbReference>
<dbReference type="SUPFAM" id="SSF53474">
    <property type="entry name" value="alpha/beta-Hydrolases"/>
    <property type="match status" value="1"/>
</dbReference>
<evidence type="ECO:0000313" key="10">
    <source>
        <dbReference type="Proteomes" id="UP000243975"/>
    </source>
</evidence>
<proteinExistence type="inferred from homology"/>
<evidence type="ECO:0000256" key="6">
    <source>
        <dbReference type="ARBA" id="ARBA00058358"/>
    </source>
</evidence>
<dbReference type="PRINTS" id="PR00412">
    <property type="entry name" value="EPOXHYDRLASE"/>
</dbReference>
<comment type="catalytic activity">
    <reaction evidence="5">
        <text>an epoxide + H2O = an ethanediol</text>
        <dbReference type="Rhea" id="RHEA:19037"/>
        <dbReference type="ChEBI" id="CHEBI:15377"/>
        <dbReference type="ChEBI" id="CHEBI:32955"/>
        <dbReference type="ChEBI" id="CHEBI:140594"/>
        <dbReference type="EC" id="3.3.2.10"/>
    </reaction>
    <physiologicalReaction direction="left-to-right" evidence="5">
        <dbReference type="Rhea" id="RHEA:19038"/>
    </physiologicalReaction>
</comment>
<evidence type="ECO:0000256" key="4">
    <source>
        <dbReference type="ARBA" id="ARBA00038334"/>
    </source>
</evidence>
<reference evidence="9 10" key="1">
    <citation type="journal article" date="2016" name="Sci. Rep.">
        <title>The genome sequence of the outbreeding globe artichoke constructed de novo incorporating a phase-aware low-pass sequencing strategy of F1 progeny.</title>
        <authorList>
            <person name="Scaglione D."/>
            <person name="Reyes-Chin-Wo S."/>
            <person name="Acquadro A."/>
            <person name="Froenicke L."/>
            <person name="Portis E."/>
            <person name="Beitel C."/>
            <person name="Tirone M."/>
            <person name="Mauro R."/>
            <person name="Lo Monaco A."/>
            <person name="Mauromicale G."/>
            <person name="Faccioli P."/>
            <person name="Cattivelli L."/>
            <person name="Rieseberg L."/>
            <person name="Michelmore R."/>
            <person name="Lanteri S."/>
        </authorList>
    </citation>
    <scope>NUCLEOTIDE SEQUENCE [LARGE SCALE GENOMIC DNA]</scope>
    <source>
        <strain evidence="9">2C</strain>
    </source>
</reference>
<evidence type="ECO:0000259" key="8">
    <source>
        <dbReference type="Pfam" id="PF00561"/>
    </source>
</evidence>
<accession>A0A103XQN1</accession>
<organism evidence="9 10">
    <name type="scientific">Cynara cardunculus var. scolymus</name>
    <name type="common">Globe artichoke</name>
    <name type="synonym">Cynara scolymus</name>
    <dbReference type="NCBI Taxonomy" id="59895"/>
    <lineage>
        <taxon>Eukaryota</taxon>
        <taxon>Viridiplantae</taxon>
        <taxon>Streptophyta</taxon>
        <taxon>Embryophyta</taxon>
        <taxon>Tracheophyta</taxon>
        <taxon>Spermatophyta</taxon>
        <taxon>Magnoliopsida</taxon>
        <taxon>eudicotyledons</taxon>
        <taxon>Gunneridae</taxon>
        <taxon>Pentapetalae</taxon>
        <taxon>asterids</taxon>
        <taxon>campanulids</taxon>
        <taxon>Asterales</taxon>
        <taxon>Asteraceae</taxon>
        <taxon>Carduoideae</taxon>
        <taxon>Cardueae</taxon>
        <taxon>Carduinae</taxon>
        <taxon>Cynara</taxon>
    </lineage>
</organism>
<dbReference type="STRING" id="59895.A0A103XQN1"/>
<dbReference type="AlphaFoldDB" id="A0A103XQN1"/>
<comment type="function">
    <text evidence="6">Epoxide hydrolase involved in the biosynthesis of cucurbitacin and mogroside tetracyclic triterpene natural products (e.g. siamenoside I and mogrosides IV, V and VI). Cucurbitacins have cytotoxic properties and exhibit deterrent taste as a defense barrier against herbivores. Mogrosides are nonsugar highly oxygenated compounds used as high-intensity zero-calorie sweeteners; they also possess pharmacological properties such as regulating immunity, lowering blood sugar and lipid levels, protecting the liver, and acting as antioxidants and antitumor agents. Catalyzes the hydrolysis of aromatic epoxide-containing substrates, such as the conversion of 24,25-epoxycucurbitadienol to 24,25-dihydroxycucurbitadienol.</text>
</comment>
<protein>
    <recommendedName>
        <fullName evidence="2">soluble epoxide hydrolase</fullName>
        <ecNumber evidence="2">3.3.2.10</ecNumber>
    </recommendedName>
</protein>
<gene>
    <name evidence="9" type="ORF">Ccrd_002848</name>
</gene>
<dbReference type="PRINTS" id="PR00111">
    <property type="entry name" value="ABHYDROLASE"/>
</dbReference>
<dbReference type="EC" id="3.3.2.10" evidence="2"/>
<evidence type="ECO:0000256" key="2">
    <source>
        <dbReference type="ARBA" id="ARBA00013006"/>
    </source>
</evidence>
<evidence type="ECO:0000256" key="1">
    <source>
        <dbReference type="ARBA" id="ARBA00004721"/>
    </source>
</evidence>
<dbReference type="Gramene" id="KVH95075">
    <property type="protein sequence ID" value="KVH95075"/>
    <property type="gene ID" value="Ccrd_002848"/>
</dbReference>
<dbReference type="InterPro" id="IPR029058">
    <property type="entry name" value="AB_hydrolase_fold"/>
</dbReference>
<dbReference type="Gene3D" id="3.40.50.1820">
    <property type="entry name" value="alpha/beta hydrolase"/>
    <property type="match status" value="1"/>
</dbReference>
<dbReference type="OrthoDB" id="7130006at2759"/>
<keyword evidence="10" id="KW-1185">Reference proteome</keyword>
<name>A0A103XQN1_CYNCS</name>